<dbReference type="InterPro" id="IPR005150">
    <property type="entry name" value="Cellulose_synth"/>
</dbReference>
<evidence type="ECO:0000256" key="9">
    <source>
        <dbReference type="PIRSR" id="PIRSR605150-2"/>
    </source>
</evidence>
<evidence type="ECO:0000256" key="5">
    <source>
        <dbReference type="ARBA" id="ARBA00022989"/>
    </source>
</evidence>
<evidence type="ECO:0000256" key="7">
    <source>
        <dbReference type="ARBA" id="ARBA00023316"/>
    </source>
</evidence>
<proteinExistence type="predicted"/>
<name>A0AA38WIX0_9ASTR</name>
<dbReference type="InterPro" id="IPR029044">
    <property type="entry name" value="Nucleotide-diphossugar_trans"/>
</dbReference>
<dbReference type="Gene3D" id="3.90.550.10">
    <property type="entry name" value="Spore Coat Polysaccharide Biosynthesis Protein SpsA, Chain A"/>
    <property type="match status" value="1"/>
</dbReference>
<keyword evidence="7" id="KW-0961">Cell wall biogenesis/degradation</keyword>
<feature type="transmembrane region" description="Helical" evidence="11">
    <location>
        <begin position="46"/>
        <end position="65"/>
    </location>
</feature>
<evidence type="ECO:0000256" key="11">
    <source>
        <dbReference type="SAM" id="Phobius"/>
    </source>
</evidence>
<evidence type="ECO:0000256" key="6">
    <source>
        <dbReference type="ARBA" id="ARBA00023136"/>
    </source>
</evidence>
<feature type="active site" evidence="8">
    <location>
        <position position="135"/>
    </location>
</feature>
<comment type="caution">
    <text evidence="12">The sequence shown here is derived from an EMBL/GenBank/DDBJ whole genome shotgun (WGS) entry which is preliminary data.</text>
</comment>
<feature type="binding site" evidence="9">
    <location>
        <position position="135"/>
    </location>
    <ligand>
        <name>UDP-alpha-D-glucose</name>
        <dbReference type="ChEBI" id="CHEBI:58885"/>
    </ligand>
</feature>
<feature type="active site" evidence="8">
    <location>
        <position position="439"/>
    </location>
</feature>
<feature type="transmembrane region" description="Helical" evidence="11">
    <location>
        <begin position="16"/>
        <end position="34"/>
    </location>
</feature>
<keyword evidence="4 11" id="KW-0812">Transmembrane</keyword>
<evidence type="ECO:0000256" key="10">
    <source>
        <dbReference type="PIRSR" id="PIRSR605150-3"/>
    </source>
</evidence>
<feature type="transmembrane region" description="Helical" evidence="11">
    <location>
        <begin position="548"/>
        <end position="568"/>
    </location>
</feature>
<feature type="transmembrane region" description="Helical" evidence="11">
    <location>
        <begin position="628"/>
        <end position="647"/>
    </location>
</feature>
<dbReference type="AlphaFoldDB" id="A0AA38WIX0"/>
<feature type="transmembrane region" description="Helical" evidence="11">
    <location>
        <begin position="598"/>
        <end position="621"/>
    </location>
</feature>
<feature type="binding site" evidence="9">
    <location>
        <position position="105"/>
    </location>
    <ligand>
        <name>UDP-alpha-D-glucose</name>
        <dbReference type="ChEBI" id="CHEBI:58885"/>
    </ligand>
</feature>
<dbReference type="Proteomes" id="UP001172457">
    <property type="component" value="Chromosome 5"/>
</dbReference>
<evidence type="ECO:0000256" key="2">
    <source>
        <dbReference type="ARBA" id="ARBA00022676"/>
    </source>
</evidence>
<dbReference type="PANTHER" id="PTHR13301">
    <property type="entry name" value="X-BOX TRANSCRIPTION FACTOR-RELATED"/>
    <property type="match status" value="1"/>
</dbReference>
<dbReference type="GO" id="GO:0071555">
    <property type="term" value="P:cell wall organization"/>
    <property type="evidence" value="ECO:0007669"/>
    <property type="project" value="UniProtKB-KW"/>
</dbReference>
<dbReference type="GO" id="GO:0016760">
    <property type="term" value="F:cellulose synthase (UDP-forming) activity"/>
    <property type="evidence" value="ECO:0007669"/>
    <property type="project" value="InterPro"/>
</dbReference>
<evidence type="ECO:0000313" key="12">
    <source>
        <dbReference type="EMBL" id="KAJ9550101.1"/>
    </source>
</evidence>
<evidence type="ECO:0000256" key="8">
    <source>
        <dbReference type="PIRSR" id="PIRSR605150-1"/>
    </source>
</evidence>
<dbReference type="GO" id="GO:0016020">
    <property type="term" value="C:membrane"/>
    <property type="evidence" value="ECO:0007669"/>
    <property type="project" value="InterPro"/>
</dbReference>
<feature type="binding site" evidence="9">
    <location>
        <position position="106"/>
    </location>
    <ligand>
        <name>UDP-alpha-D-glucose</name>
        <dbReference type="ChEBI" id="CHEBI:58885"/>
    </ligand>
</feature>
<protein>
    <recommendedName>
        <fullName evidence="14">Cellulose synthase-like protein G3</fullName>
    </recommendedName>
</protein>
<sequence length="682" mass="77438">MVEPSLTTRTPSPIRWFNRVYALVSTIGICALFYRHLRNFLYTPSVTIFSLLLADVVLALVWATWQAGQVNPVHRRVFPEKLPLVVKEGGYPGLDVVVCTADPFKEPPIRVVNTVLSLMAYDYPTEKLSVYVSDDGGSQLTLFAFMEAAKFARFWLPYCRKYDILDRSPEVYFGNDSFLFPESYEIKVMYEGMKAKIEEVVEKRRVNHDQITMTVGLKLSANGRPHLHHKIIRQSLRSVLLESNEDKDIIGHPLPNLIYVSREKNKSVYHNFKGGALNTMIRVSASMTDSPIFLIQDCDMYSNNPKTPLYTLCHFLDPKVDPNLAFVQFPQSFHDINKVDTYGGQHLPEVRTNSWGMDGVRGMMFMGTGGFFKRQAFLGTPSSVGPSDISKAKTHRVEKKSIKSDDIMALAHRVAECRYEENTKWGLEMGFRYGTLIEDMYTGFRLQSQGWTSVFCDPERAAFLGNSPMSLSDILLQSKRWFVGFLEMIFSKHNPITYGFKHMNPILALIYAHFDFRPFWAIPIVIYAFLPQLALLNSRSIFPKVRKLLLSLPFAVIDWCEVVGLSTIEFNVTSKVLDDELRKRYEAGLFEFGVESPLFLTISIAAIVNLFAFLMGIVIVFKNGRFEELFAQLFVAGFGVVNSWPIYEAMVLRSDKGKMPVMITVKAIGVALGLCSIFSSAF</sequence>
<dbReference type="GO" id="GO:0012505">
    <property type="term" value="C:endomembrane system"/>
    <property type="evidence" value="ECO:0007669"/>
    <property type="project" value="UniProtKB-SubCell"/>
</dbReference>
<evidence type="ECO:0000256" key="3">
    <source>
        <dbReference type="ARBA" id="ARBA00022679"/>
    </source>
</evidence>
<keyword evidence="13" id="KW-1185">Reference proteome</keyword>
<evidence type="ECO:0008006" key="14">
    <source>
        <dbReference type="Google" id="ProtNLM"/>
    </source>
</evidence>
<organism evidence="12 13">
    <name type="scientific">Centaurea solstitialis</name>
    <name type="common">yellow star-thistle</name>
    <dbReference type="NCBI Taxonomy" id="347529"/>
    <lineage>
        <taxon>Eukaryota</taxon>
        <taxon>Viridiplantae</taxon>
        <taxon>Streptophyta</taxon>
        <taxon>Embryophyta</taxon>
        <taxon>Tracheophyta</taxon>
        <taxon>Spermatophyta</taxon>
        <taxon>Magnoliopsida</taxon>
        <taxon>eudicotyledons</taxon>
        <taxon>Gunneridae</taxon>
        <taxon>Pentapetalae</taxon>
        <taxon>asterids</taxon>
        <taxon>campanulids</taxon>
        <taxon>Asterales</taxon>
        <taxon>Asteraceae</taxon>
        <taxon>Carduoideae</taxon>
        <taxon>Cardueae</taxon>
        <taxon>Centaureinae</taxon>
        <taxon>Centaurea</taxon>
    </lineage>
</organism>
<feature type="binding site" evidence="10">
    <location>
        <position position="273"/>
    </location>
    <ligand>
        <name>Mn(2+)</name>
        <dbReference type="ChEBI" id="CHEBI:29035"/>
    </ligand>
</feature>
<dbReference type="GO" id="GO:0030244">
    <property type="term" value="P:cellulose biosynthetic process"/>
    <property type="evidence" value="ECO:0007669"/>
    <property type="project" value="InterPro"/>
</dbReference>
<feature type="binding site" evidence="10">
    <location>
        <position position="297"/>
    </location>
    <ligand>
        <name>Mn(2+)</name>
        <dbReference type="ChEBI" id="CHEBI:29035"/>
    </ligand>
</feature>
<dbReference type="Pfam" id="PF03552">
    <property type="entry name" value="Cellulose_synt"/>
    <property type="match status" value="2"/>
</dbReference>
<evidence type="ECO:0000313" key="13">
    <source>
        <dbReference type="Proteomes" id="UP001172457"/>
    </source>
</evidence>
<evidence type="ECO:0000256" key="4">
    <source>
        <dbReference type="ARBA" id="ARBA00022692"/>
    </source>
</evidence>
<reference evidence="12" key="1">
    <citation type="submission" date="2023-03" db="EMBL/GenBank/DDBJ databases">
        <title>Chromosome-scale reference genome and RAD-based genetic map of yellow starthistle (Centaurea solstitialis) reveal putative structural variation and QTLs associated with invader traits.</title>
        <authorList>
            <person name="Reatini B."/>
            <person name="Cang F.A."/>
            <person name="Jiang Q."/>
            <person name="Mckibben M.T.W."/>
            <person name="Barker M.S."/>
            <person name="Rieseberg L.H."/>
            <person name="Dlugosch K.M."/>
        </authorList>
    </citation>
    <scope>NUCLEOTIDE SEQUENCE</scope>
    <source>
        <strain evidence="12">CAN-66</strain>
        <tissue evidence="12">Leaf</tissue>
    </source>
</reference>
<keyword evidence="2" id="KW-0328">Glycosyltransferase</keyword>
<keyword evidence="5 11" id="KW-1133">Transmembrane helix</keyword>
<evidence type="ECO:0000256" key="1">
    <source>
        <dbReference type="ARBA" id="ARBA00004127"/>
    </source>
</evidence>
<dbReference type="SUPFAM" id="SSF53448">
    <property type="entry name" value="Nucleotide-diphospho-sugar transferases"/>
    <property type="match status" value="1"/>
</dbReference>
<feature type="transmembrane region" description="Helical" evidence="11">
    <location>
        <begin position="519"/>
        <end position="536"/>
    </location>
</feature>
<feature type="transmembrane region" description="Helical" evidence="11">
    <location>
        <begin position="659"/>
        <end position="678"/>
    </location>
</feature>
<keyword evidence="6 11" id="KW-0472">Membrane</keyword>
<gene>
    <name evidence="12" type="ORF">OSB04_022644</name>
</gene>
<comment type="subcellular location">
    <subcellularLocation>
        <location evidence="1">Endomembrane system</location>
        <topology evidence="1">Multi-pass membrane protein</topology>
    </subcellularLocation>
</comment>
<keyword evidence="3" id="KW-0808">Transferase</keyword>
<accession>A0AA38WIX0</accession>
<dbReference type="EMBL" id="JARYMX010000005">
    <property type="protein sequence ID" value="KAJ9550101.1"/>
    <property type="molecule type" value="Genomic_DNA"/>
</dbReference>